<evidence type="ECO:0000256" key="5">
    <source>
        <dbReference type="PROSITE-ProRule" id="PRU00043"/>
    </source>
</evidence>
<keyword evidence="2" id="KW-0677">Repeat</keyword>
<dbReference type="AlphaFoldDB" id="A0AA89BUD8"/>
<proteinExistence type="predicted"/>
<accession>A0AA89BUD8</accession>
<dbReference type="SMART" id="SM00112">
    <property type="entry name" value="CA"/>
    <property type="match status" value="2"/>
</dbReference>
<evidence type="ECO:0000256" key="2">
    <source>
        <dbReference type="ARBA" id="ARBA00022737"/>
    </source>
</evidence>
<dbReference type="PANTHER" id="PTHR24027">
    <property type="entry name" value="CADHERIN-23"/>
    <property type="match status" value="1"/>
</dbReference>
<evidence type="ECO:0000256" key="6">
    <source>
        <dbReference type="SAM" id="Phobius"/>
    </source>
</evidence>
<feature type="transmembrane region" description="Helical" evidence="6">
    <location>
        <begin position="231"/>
        <end position="252"/>
    </location>
</feature>
<dbReference type="GO" id="GO:0007156">
    <property type="term" value="P:homophilic cell adhesion via plasma membrane adhesion molecules"/>
    <property type="evidence" value="ECO:0007669"/>
    <property type="project" value="InterPro"/>
</dbReference>
<keyword evidence="3 5" id="KW-0106">Calcium</keyword>
<organism evidence="8 9">
    <name type="scientific">Pinctada imbricata</name>
    <name type="common">Atlantic pearl-oyster</name>
    <name type="synonym">Pinctada martensii</name>
    <dbReference type="NCBI Taxonomy" id="66713"/>
    <lineage>
        <taxon>Eukaryota</taxon>
        <taxon>Metazoa</taxon>
        <taxon>Spiralia</taxon>
        <taxon>Lophotrochozoa</taxon>
        <taxon>Mollusca</taxon>
        <taxon>Bivalvia</taxon>
        <taxon>Autobranchia</taxon>
        <taxon>Pteriomorphia</taxon>
        <taxon>Pterioida</taxon>
        <taxon>Pterioidea</taxon>
        <taxon>Pteriidae</taxon>
        <taxon>Pinctada</taxon>
    </lineage>
</organism>
<dbReference type="GO" id="GO:0005509">
    <property type="term" value="F:calcium ion binding"/>
    <property type="evidence" value="ECO:0007669"/>
    <property type="project" value="UniProtKB-UniRule"/>
</dbReference>
<evidence type="ECO:0000256" key="3">
    <source>
        <dbReference type="ARBA" id="ARBA00022837"/>
    </source>
</evidence>
<dbReference type="CDD" id="cd11304">
    <property type="entry name" value="Cadherin_repeat"/>
    <property type="match status" value="2"/>
</dbReference>
<dbReference type="GO" id="GO:0016342">
    <property type="term" value="C:catenin complex"/>
    <property type="evidence" value="ECO:0007669"/>
    <property type="project" value="TreeGrafter"/>
</dbReference>
<dbReference type="InterPro" id="IPR015919">
    <property type="entry name" value="Cadherin-like_sf"/>
</dbReference>
<dbReference type="PANTHER" id="PTHR24027:SF438">
    <property type="entry name" value="CADHERIN 23"/>
    <property type="match status" value="1"/>
</dbReference>
<dbReference type="Proteomes" id="UP001186944">
    <property type="component" value="Unassembled WGS sequence"/>
</dbReference>
<feature type="domain" description="Cadherin" evidence="7">
    <location>
        <begin position="11"/>
        <end position="103"/>
    </location>
</feature>
<sequence>MNLFYFIQAKTLLKNISFAATDPDDNDVISFSLTSVSDNLALKRFSIDPNSGAVRFAVDYEVDNGAMAETVVLYVNAHDSSHLMDTALVIIHVSDINDNAPSFSQDSYTIFVPLGQPMKTSILNLTATDPDQGLGGLRRIYESKTLNSPYFDIAMETRDAMNVSVYVSKELDVNDTQIMAVVATDGYGLEGTASVTISILGSVTYTYSLSEGLGTQHSNQQNCCCTDVQKLTWMIPFLVIMCTLLLAILIIITR</sequence>
<evidence type="ECO:0000313" key="9">
    <source>
        <dbReference type="Proteomes" id="UP001186944"/>
    </source>
</evidence>
<dbReference type="PROSITE" id="PS50268">
    <property type="entry name" value="CADHERIN_2"/>
    <property type="match status" value="2"/>
</dbReference>
<evidence type="ECO:0000259" key="7">
    <source>
        <dbReference type="PROSITE" id="PS50268"/>
    </source>
</evidence>
<protein>
    <recommendedName>
        <fullName evidence="7">Cadherin domain-containing protein</fullName>
    </recommendedName>
</protein>
<reference evidence="8" key="1">
    <citation type="submission" date="2019-08" db="EMBL/GenBank/DDBJ databases">
        <title>The improved chromosome-level genome for the pearl oyster Pinctada fucata martensii using PacBio sequencing and Hi-C.</title>
        <authorList>
            <person name="Zheng Z."/>
        </authorList>
    </citation>
    <scope>NUCLEOTIDE SEQUENCE</scope>
    <source>
        <strain evidence="8">ZZ-2019</strain>
        <tissue evidence="8">Adductor muscle</tissue>
    </source>
</reference>
<dbReference type="SUPFAM" id="SSF49313">
    <property type="entry name" value="Cadherin-like"/>
    <property type="match status" value="2"/>
</dbReference>
<dbReference type="GO" id="GO:0045296">
    <property type="term" value="F:cadherin binding"/>
    <property type="evidence" value="ECO:0007669"/>
    <property type="project" value="TreeGrafter"/>
</dbReference>
<dbReference type="Pfam" id="PF00028">
    <property type="entry name" value="Cadherin"/>
    <property type="match status" value="1"/>
</dbReference>
<keyword evidence="6" id="KW-0812">Transmembrane</keyword>
<dbReference type="GO" id="GO:0016477">
    <property type="term" value="P:cell migration"/>
    <property type="evidence" value="ECO:0007669"/>
    <property type="project" value="TreeGrafter"/>
</dbReference>
<evidence type="ECO:0000256" key="4">
    <source>
        <dbReference type="ARBA" id="ARBA00023136"/>
    </source>
</evidence>
<feature type="domain" description="Cadherin" evidence="7">
    <location>
        <begin position="104"/>
        <end position="199"/>
    </location>
</feature>
<dbReference type="InterPro" id="IPR020894">
    <property type="entry name" value="Cadherin_CS"/>
</dbReference>
<keyword evidence="9" id="KW-1185">Reference proteome</keyword>
<dbReference type="Gene3D" id="2.60.40.60">
    <property type="entry name" value="Cadherins"/>
    <property type="match status" value="2"/>
</dbReference>
<comment type="caution">
    <text evidence="8">The sequence shown here is derived from an EMBL/GenBank/DDBJ whole genome shotgun (WGS) entry which is preliminary data.</text>
</comment>
<dbReference type="PRINTS" id="PR00205">
    <property type="entry name" value="CADHERIN"/>
</dbReference>
<evidence type="ECO:0000256" key="1">
    <source>
        <dbReference type="ARBA" id="ARBA00004370"/>
    </source>
</evidence>
<dbReference type="InterPro" id="IPR002126">
    <property type="entry name" value="Cadherin-like_dom"/>
</dbReference>
<dbReference type="PROSITE" id="PS00232">
    <property type="entry name" value="CADHERIN_1"/>
    <property type="match status" value="1"/>
</dbReference>
<dbReference type="InterPro" id="IPR039808">
    <property type="entry name" value="Cadherin"/>
</dbReference>
<dbReference type="EMBL" id="VSWD01000011">
    <property type="protein sequence ID" value="KAK3087750.1"/>
    <property type="molecule type" value="Genomic_DNA"/>
</dbReference>
<keyword evidence="4 6" id="KW-0472">Membrane</keyword>
<keyword evidence="6" id="KW-1133">Transmembrane helix</keyword>
<name>A0AA89BUD8_PINIB</name>
<dbReference type="GO" id="GO:0008013">
    <property type="term" value="F:beta-catenin binding"/>
    <property type="evidence" value="ECO:0007669"/>
    <property type="project" value="TreeGrafter"/>
</dbReference>
<evidence type="ECO:0000313" key="8">
    <source>
        <dbReference type="EMBL" id="KAK3087750.1"/>
    </source>
</evidence>
<comment type="subcellular location">
    <subcellularLocation>
        <location evidence="1">Membrane</location>
    </subcellularLocation>
</comment>
<gene>
    <name evidence="8" type="ORF">FSP39_010108</name>
</gene>